<dbReference type="SUPFAM" id="SSF48600">
    <property type="entry name" value="Chorismate mutase II"/>
    <property type="match status" value="1"/>
</dbReference>
<evidence type="ECO:0000256" key="1">
    <source>
        <dbReference type="SAM" id="Coils"/>
    </source>
</evidence>
<dbReference type="NCBIfam" id="TIGR01808">
    <property type="entry name" value="CM_M_hiGC-arch"/>
    <property type="match status" value="1"/>
</dbReference>
<dbReference type="GO" id="GO:0004106">
    <property type="term" value="F:chorismate mutase activity"/>
    <property type="evidence" value="ECO:0007669"/>
    <property type="project" value="UniProtKB-EC"/>
</dbReference>
<comment type="caution">
    <text evidence="4">The sequence shown here is derived from an EMBL/GenBank/DDBJ whole genome shotgun (WGS) entry which is preliminary data.</text>
</comment>
<accession>A0ABV6USI5</accession>
<dbReference type="InterPro" id="IPR002701">
    <property type="entry name" value="CM_II_prokaryot"/>
</dbReference>
<feature type="region of interest" description="Disordered" evidence="2">
    <location>
        <begin position="1"/>
        <end position="27"/>
    </location>
</feature>
<dbReference type="EC" id="5.4.99.5" evidence="4"/>
<feature type="compositionally biased region" description="Low complexity" evidence="2">
    <location>
        <begin position="1"/>
        <end position="24"/>
    </location>
</feature>
<dbReference type="EMBL" id="JBHEZZ010000014">
    <property type="protein sequence ID" value="MFC1404429.1"/>
    <property type="molecule type" value="Genomic_DNA"/>
</dbReference>
<dbReference type="Proteomes" id="UP001592528">
    <property type="component" value="Unassembled WGS sequence"/>
</dbReference>
<organism evidence="4 5">
    <name type="scientific">Streptacidiphilus cavernicola</name>
    <dbReference type="NCBI Taxonomy" id="3342716"/>
    <lineage>
        <taxon>Bacteria</taxon>
        <taxon>Bacillati</taxon>
        <taxon>Actinomycetota</taxon>
        <taxon>Actinomycetes</taxon>
        <taxon>Kitasatosporales</taxon>
        <taxon>Streptomycetaceae</taxon>
        <taxon>Streptacidiphilus</taxon>
    </lineage>
</organism>
<keyword evidence="5" id="KW-1185">Reference proteome</keyword>
<dbReference type="InterPro" id="IPR010958">
    <property type="entry name" value="Chorismate_mutase_highGC-bac"/>
</dbReference>
<gene>
    <name evidence="4" type="ORF">ACEZDJ_24335</name>
</gene>
<evidence type="ECO:0000259" key="3">
    <source>
        <dbReference type="PROSITE" id="PS51168"/>
    </source>
</evidence>
<dbReference type="InterPro" id="IPR036979">
    <property type="entry name" value="CM_dom_sf"/>
</dbReference>
<dbReference type="Gene3D" id="1.20.59.10">
    <property type="entry name" value="Chorismate mutase"/>
    <property type="match status" value="1"/>
</dbReference>
<dbReference type="InterPro" id="IPR036263">
    <property type="entry name" value="Chorismate_II_sf"/>
</dbReference>
<dbReference type="Pfam" id="PF01817">
    <property type="entry name" value="CM_2"/>
    <property type="match status" value="1"/>
</dbReference>
<dbReference type="RefSeq" id="WP_030264452.1">
    <property type="nucleotide sequence ID" value="NZ_JBHEZZ010000014.1"/>
</dbReference>
<dbReference type="PROSITE" id="PS51168">
    <property type="entry name" value="CHORISMATE_MUT_2"/>
    <property type="match status" value="1"/>
</dbReference>
<protein>
    <submittedName>
        <fullName evidence="4">Chorismate mutase</fullName>
        <ecNumber evidence="4">5.4.99.5</ecNumber>
    </submittedName>
</protein>
<dbReference type="NCBIfam" id="NF005894">
    <property type="entry name" value="PRK07857.1"/>
    <property type="match status" value="1"/>
</dbReference>
<proteinExistence type="predicted"/>
<feature type="domain" description="Chorismate mutase" evidence="3">
    <location>
        <begin position="28"/>
        <end position="109"/>
    </location>
</feature>
<keyword evidence="1" id="KW-0175">Coiled coil</keyword>
<evidence type="ECO:0000313" key="4">
    <source>
        <dbReference type="EMBL" id="MFC1404429.1"/>
    </source>
</evidence>
<feature type="coiled-coil region" evidence="1">
    <location>
        <begin position="27"/>
        <end position="54"/>
    </location>
</feature>
<name>A0ABV6USI5_9ACTN</name>
<evidence type="ECO:0000256" key="2">
    <source>
        <dbReference type="SAM" id="MobiDB-lite"/>
    </source>
</evidence>
<evidence type="ECO:0000313" key="5">
    <source>
        <dbReference type="Proteomes" id="UP001592528"/>
    </source>
</evidence>
<reference evidence="4 5" key="1">
    <citation type="submission" date="2024-09" db="EMBL/GenBank/DDBJ databases">
        <authorList>
            <person name="Lee S.D."/>
        </authorList>
    </citation>
    <scope>NUCLEOTIDE SEQUENCE [LARGE SCALE GENOMIC DNA]</scope>
    <source>
        <strain evidence="4 5">N1-5</strain>
    </source>
</reference>
<sequence length="109" mass="11492">MDISTSTTAGSTAPGTTGTTGTPGLTVEQATTVIAEARGRIDELDERIIELIRQRTGVSAEVQTARIATGGPRLALNRELEILARYRAALGPQGTEVAMQLLELCRGRA</sequence>
<dbReference type="SMART" id="SM00830">
    <property type="entry name" value="CM_2"/>
    <property type="match status" value="1"/>
</dbReference>
<keyword evidence="4" id="KW-0413">Isomerase</keyword>